<dbReference type="KEGG" id="caml:H6X83_05840"/>
<dbReference type="RefSeq" id="WP_212508197.1">
    <property type="nucleotide sequence ID" value="NZ_CP060696.1"/>
</dbReference>
<name>A0A7G9WKB6_9FIRM</name>
<evidence type="ECO:0000256" key="1">
    <source>
        <dbReference type="SAM" id="Phobius"/>
    </source>
</evidence>
<feature type="transmembrane region" description="Helical" evidence="1">
    <location>
        <begin position="12"/>
        <end position="36"/>
    </location>
</feature>
<reference evidence="2 3" key="1">
    <citation type="submission" date="2020-08" db="EMBL/GenBank/DDBJ databases">
        <authorList>
            <person name="Ren C."/>
            <person name="Gu Y."/>
            <person name="Xu Y."/>
        </authorList>
    </citation>
    <scope>NUCLEOTIDE SEQUENCE [LARGE SCALE GENOMIC DNA]</scope>
    <source>
        <strain evidence="2 3">LBM18003</strain>
    </source>
</reference>
<dbReference type="AlphaFoldDB" id="A0A7G9WKB6"/>
<gene>
    <name evidence="2" type="ORF">H6X83_05840</name>
</gene>
<dbReference type="EMBL" id="CP060696">
    <property type="protein sequence ID" value="QNO19128.1"/>
    <property type="molecule type" value="Genomic_DNA"/>
</dbReference>
<organism evidence="2 3">
    <name type="scientific">Caproicibacterium amylolyticum</name>
    <dbReference type="NCBI Taxonomy" id="2766537"/>
    <lineage>
        <taxon>Bacteria</taxon>
        <taxon>Bacillati</taxon>
        <taxon>Bacillota</taxon>
        <taxon>Clostridia</taxon>
        <taxon>Eubacteriales</taxon>
        <taxon>Oscillospiraceae</taxon>
        <taxon>Caproicibacterium</taxon>
    </lineage>
</organism>
<evidence type="ECO:0000313" key="3">
    <source>
        <dbReference type="Proteomes" id="UP000516046"/>
    </source>
</evidence>
<keyword evidence="1" id="KW-1133">Transmembrane helix</keyword>
<keyword evidence="1" id="KW-0472">Membrane</keyword>
<dbReference type="SUPFAM" id="SSF54523">
    <property type="entry name" value="Pili subunits"/>
    <property type="match status" value="1"/>
</dbReference>
<accession>A0A7G9WKB6</accession>
<sequence>MKLRSKKGLTLVELIVTVAFTAVVMAAACTALYAAADSSRKASANATGQQSASLAESYLRRYAAVTTSVSPNSGDVKGKPAIRLSLTANGEEPALLIEQKVSSTETWQRTALVDNIAQLQLTVQEDGSLGYAISSQDTAYTYTASRNSAFTQSGGIVLNNCSGLGAYRYRLTEGAVYMVLPADSAAG</sequence>
<keyword evidence="1" id="KW-0812">Transmembrane</keyword>
<dbReference type="Proteomes" id="UP000516046">
    <property type="component" value="Chromosome"/>
</dbReference>
<keyword evidence="3" id="KW-1185">Reference proteome</keyword>
<dbReference type="PROSITE" id="PS51257">
    <property type="entry name" value="PROKAR_LIPOPROTEIN"/>
    <property type="match status" value="1"/>
</dbReference>
<dbReference type="PROSITE" id="PS00409">
    <property type="entry name" value="PROKAR_NTER_METHYL"/>
    <property type="match status" value="1"/>
</dbReference>
<dbReference type="InterPro" id="IPR045584">
    <property type="entry name" value="Pilin-like"/>
</dbReference>
<evidence type="ECO:0000313" key="2">
    <source>
        <dbReference type="EMBL" id="QNO19128.1"/>
    </source>
</evidence>
<dbReference type="InterPro" id="IPR012902">
    <property type="entry name" value="N_methyl_site"/>
</dbReference>
<evidence type="ECO:0008006" key="4">
    <source>
        <dbReference type="Google" id="ProtNLM"/>
    </source>
</evidence>
<protein>
    <recommendedName>
        <fullName evidence="4">Prepilin-type N-terminal cleavage/methylation domain-containing protein</fullName>
    </recommendedName>
</protein>
<proteinExistence type="predicted"/>